<evidence type="ECO:0000256" key="8">
    <source>
        <dbReference type="ARBA" id="ARBA00022833"/>
    </source>
</evidence>
<dbReference type="EMBL" id="PKOZ01000029">
    <property type="protein sequence ID" value="PQD93668.1"/>
    <property type="molecule type" value="Genomic_DNA"/>
</dbReference>
<dbReference type="RefSeq" id="WP_104850979.1">
    <property type="nucleotide sequence ID" value="NZ_PKOZ01000029.1"/>
</dbReference>
<dbReference type="EC" id="2.7.7.7" evidence="2"/>
<evidence type="ECO:0000313" key="15">
    <source>
        <dbReference type="Proteomes" id="UP000239663"/>
    </source>
</evidence>
<keyword evidence="9" id="KW-0067">ATP-binding</keyword>
<dbReference type="InterPro" id="IPR001270">
    <property type="entry name" value="ClpA/B"/>
</dbReference>
<sequence length="565" mass="63058">MGYQALYRVWRPQAFEDVIGQEHVTKTLQNALMQQKISHAYLFSGPRGTGKTSAAKILAKAVNCEHAPVSEPCNECAACRGITDGSISDCLEIDAASNNGVEEIRDIRDKVKYAPSSVKYKVYIIDEVHMLSTGAFNALLKTLEEPPAHVIFILATTEPHKIPLTIISRCQRFDFKRITPQDIVGRMERILRESGVEYEVQALSVIARAAEGGMRDALSLLDQAISFGSDRVTMEDALTVTGAVSQSFLTKIVKAIHEKNTAEALGQMKELLAMGKDPVRFVEDMILFYRDMLLFQAAPELEDSMERVYIDDDFKVLAEEIESERLYSWIDQWNQSIQDMKWSSHPRISLEVLLVKLCQSDVPTRTVASVDDATVKKLVERINHLEAEINSLRSQAPGEQGMAAPKDKPKKAAASNRSFKVPVGRVNEVLKSATKPALLKIKGSWAEMLGSLKRSQAALLNDAEPVAASEQAFVLKFKYEIHCQMAMNNQEFISGLKSTFVQITGNNYDIVGVPEDAWKKIREEYVTSQKADNEDDKSGQEPAEEDPLIVKARELFGDELVEIKE</sequence>
<keyword evidence="3" id="KW-0808">Transferase</keyword>
<dbReference type="SUPFAM" id="SSF52540">
    <property type="entry name" value="P-loop containing nucleoside triphosphate hydrolases"/>
    <property type="match status" value="1"/>
</dbReference>
<dbReference type="InterPro" id="IPR003593">
    <property type="entry name" value="AAA+_ATPase"/>
</dbReference>
<evidence type="ECO:0000256" key="9">
    <source>
        <dbReference type="ARBA" id="ARBA00022840"/>
    </source>
</evidence>
<evidence type="ECO:0000256" key="5">
    <source>
        <dbReference type="ARBA" id="ARBA00022705"/>
    </source>
</evidence>
<dbReference type="Pfam" id="PF13177">
    <property type="entry name" value="DNA_pol3_delta2"/>
    <property type="match status" value="1"/>
</dbReference>
<dbReference type="OrthoDB" id="9810148at2"/>
<evidence type="ECO:0000256" key="7">
    <source>
        <dbReference type="ARBA" id="ARBA00022741"/>
    </source>
</evidence>
<keyword evidence="10" id="KW-0239">DNA-directed DNA polymerase</keyword>
<keyword evidence="4" id="KW-0548">Nucleotidyltransferase</keyword>
<dbReference type="CDD" id="cd00009">
    <property type="entry name" value="AAA"/>
    <property type="match status" value="1"/>
</dbReference>
<dbReference type="NCBIfam" id="TIGR02397">
    <property type="entry name" value="dnaX_nterm"/>
    <property type="match status" value="1"/>
</dbReference>
<dbReference type="InterPro" id="IPR012763">
    <property type="entry name" value="DNA_pol_III_sug/sutau_N"/>
</dbReference>
<evidence type="ECO:0000256" key="12">
    <source>
        <dbReference type="SAM" id="MobiDB-lite"/>
    </source>
</evidence>
<keyword evidence="8" id="KW-0862">Zinc</keyword>
<dbReference type="AlphaFoldDB" id="A0A2S7MV86"/>
<gene>
    <name evidence="14" type="ORF">CYL18_18695</name>
</gene>
<dbReference type="InterPro" id="IPR027417">
    <property type="entry name" value="P-loop_NTPase"/>
</dbReference>
<dbReference type="GO" id="GO:0046872">
    <property type="term" value="F:metal ion binding"/>
    <property type="evidence" value="ECO:0007669"/>
    <property type="project" value="UniProtKB-KW"/>
</dbReference>
<dbReference type="SMART" id="SM00382">
    <property type="entry name" value="AAA"/>
    <property type="match status" value="1"/>
</dbReference>
<dbReference type="Gene3D" id="1.20.272.10">
    <property type="match status" value="1"/>
</dbReference>
<dbReference type="GO" id="GO:0005524">
    <property type="term" value="F:ATP binding"/>
    <property type="evidence" value="ECO:0007669"/>
    <property type="project" value="UniProtKB-KW"/>
</dbReference>
<comment type="caution">
    <text evidence="14">The sequence shown here is derived from an EMBL/GenBank/DDBJ whole genome shotgun (WGS) entry which is preliminary data.</text>
</comment>
<dbReference type="Proteomes" id="UP000239663">
    <property type="component" value="Unassembled WGS sequence"/>
</dbReference>
<keyword evidence="6" id="KW-0479">Metal-binding</keyword>
<proteinExistence type="inferred from homology"/>
<evidence type="ECO:0000256" key="6">
    <source>
        <dbReference type="ARBA" id="ARBA00022723"/>
    </source>
</evidence>
<dbReference type="GO" id="GO:0006261">
    <property type="term" value="P:DNA-templated DNA replication"/>
    <property type="evidence" value="ECO:0007669"/>
    <property type="project" value="TreeGrafter"/>
</dbReference>
<dbReference type="GO" id="GO:0003887">
    <property type="term" value="F:DNA-directed DNA polymerase activity"/>
    <property type="evidence" value="ECO:0007669"/>
    <property type="project" value="UniProtKB-KW"/>
</dbReference>
<dbReference type="FunFam" id="1.10.8.60:FF:000013">
    <property type="entry name" value="DNA polymerase III subunit gamma/tau"/>
    <property type="match status" value="1"/>
</dbReference>
<dbReference type="InterPro" id="IPR022754">
    <property type="entry name" value="DNA_pol_III_gamma-3"/>
</dbReference>
<keyword evidence="5" id="KW-0235">DNA replication</keyword>
<dbReference type="Gene3D" id="1.10.8.60">
    <property type="match status" value="1"/>
</dbReference>
<evidence type="ECO:0000256" key="1">
    <source>
        <dbReference type="ARBA" id="ARBA00006360"/>
    </source>
</evidence>
<dbReference type="InterPro" id="IPR008921">
    <property type="entry name" value="DNA_pol3_clamp-load_cplx_C"/>
</dbReference>
<name>A0A2S7MV86_9BACI</name>
<dbReference type="GO" id="GO:0009360">
    <property type="term" value="C:DNA polymerase III complex"/>
    <property type="evidence" value="ECO:0007669"/>
    <property type="project" value="InterPro"/>
</dbReference>
<evidence type="ECO:0000256" key="2">
    <source>
        <dbReference type="ARBA" id="ARBA00012417"/>
    </source>
</evidence>
<dbReference type="FunFam" id="3.40.50.300:FF:000014">
    <property type="entry name" value="DNA polymerase III subunit gamma/tau"/>
    <property type="match status" value="1"/>
</dbReference>
<evidence type="ECO:0000256" key="11">
    <source>
        <dbReference type="ARBA" id="ARBA00049244"/>
    </source>
</evidence>
<evidence type="ECO:0000259" key="13">
    <source>
        <dbReference type="SMART" id="SM00382"/>
    </source>
</evidence>
<evidence type="ECO:0000256" key="10">
    <source>
        <dbReference type="ARBA" id="ARBA00022932"/>
    </source>
</evidence>
<evidence type="ECO:0000256" key="3">
    <source>
        <dbReference type="ARBA" id="ARBA00022679"/>
    </source>
</evidence>
<dbReference type="PANTHER" id="PTHR11669">
    <property type="entry name" value="REPLICATION FACTOR C / DNA POLYMERASE III GAMMA-TAU SUBUNIT"/>
    <property type="match status" value="1"/>
</dbReference>
<dbReference type="SUPFAM" id="SSF48019">
    <property type="entry name" value="post-AAA+ oligomerization domain-like"/>
    <property type="match status" value="1"/>
</dbReference>
<feature type="region of interest" description="Disordered" evidence="12">
    <location>
        <begin position="393"/>
        <end position="415"/>
    </location>
</feature>
<dbReference type="InterPro" id="IPR050238">
    <property type="entry name" value="DNA_Rep/Repair_Clamp_Loader"/>
</dbReference>
<feature type="region of interest" description="Disordered" evidence="12">
    <location>
        <begin position="527"/>
        <end position="548"/>
    </location>
</feature>
<dbReference type="Pfam" id="PF12169">
    <property type="entry name" value="DNA_pol3_gamma3"/>
    <property type="match status" value="1"/>
</dbReference>
<dbReference type="NCBIfam" id="NF004046">
    <property type="entry name" value="PRK05563.1"/>
    <property type="match status" value="1"/>
</dbReference>
<comment type="catalytic activity">
    <reaction evidence="11">
        <text>DNA(n) + a 2'-deoxyribonucleoside 5'-triphosphate = DNA(n+1) + diphosphate</text>
        <dbReference type="Rhea" id="RHEA:22508"/>
        <dbReference type="Rhea" id="RHEA-COMP:17339"/>
        <dbReference type="Rhea" id="RHEA-COMP:17340"/>
        <dbReference type="ChEBI" id="CHEBI:33019"/>
        <dbReference type="ChEBI" id="CHEBI:61560"/>
        <dbReference type="ChEBI" id="CHEBI:173112"/>
        <dbReference type="EC" id="2.7.7.7"/>
    </reaction>
</comment>
<protein>
    <recommendedName>
        <fullName evidence="2">DNA-directed DNA polymerase</fullName>
        <ecNumber evidence="2">2.7.7.7</ecNumber>
    </recommendedName>
</protein>
<accession>A0A2S7MV86</accession>
<dbReference type="CDD" id="cd18137">
    <property type="entry name" value="HLD_clamp_pol_III_gamma_tau"/>
    <property type="match status" value="1"/>
</dbReference>
<dbReference type="PANTHER" id="PTHR11669:SF0">
    <property type="entry name" value="PROTEIN STICHEL-LIKE 2"/>
    <property type="match status" value="1"/>
</dbReference>
<keyword evidence="7" id="KW-0547">Nucleotide-binding</keyword>
<reference evidence="14 15" key="1">
    <citation type="submission" date="2017-12" db="EMBL/GenBank/DDBJ databases">
        <title>Taxonomic description and draft genome of Pradoshia cofamensis Gen. nov., sp. nov., a thermotolerant bacillale isolated from anterior gut of earthworm Eisenia fetida.</title>
        <authorList>
            <person name="Saha T."/>
            <person name="Chakraborty R."/>
        </authorList>
    </citation>
    <scope>NUCLEOTIDE SEQUENCE [LARGE SCALE GENOMIC DNA]</scope>
    <source>
        <strain evidence="14 15">EAG3</strain>
    </source>
</reference>
<dbReference type="PRINTS" id="PR00300">
    <property type="entry name" value="CLPPROTEASEA"/>
</dbReference>
<dbReference type="GO" id="GO:0003677">
    <property type="term" value="F:DNA binding"/>
    <property type="evidence" value="ECO:0007669"/>
    <property type="project" value="InterPro"/>
</dbReference>
<evidence type="ECO:0000256" key="4">
    <source>
        <dbReference type="ARBA" id="ARBA00022695"/>
    </source>
</evidence>
<dbReference type="Gene3D" id="3.40.50.300">
    <property type="entry name" value="P-loop containing nucleotide triphosphate hydrolases"/>
    <property type="match status" value="1"/>
</dbReference>
<dbReference type="Pfam" id="PF22608">
    <property type="entry name" value="DNAX_ATPase_lid"/>
    <property type="match status" value="1"/>
</dbReference>
<dbReference type="InterPro" id="IPR045085">
    <property type="entry name" value="HLD_clamp_pol_III_gamma_tau"/>
</dbReference>
<keyword evidence="15" id="KW-1185">Reference proteome</keyword>
<evidence type="ECO:0000313" key="14">
    <source>
        <dbReference type="EMBL" id="PQD93668.1"/>
    </source>
</evidence>
<comment type="similarity">
    <text evidence="1">Belongs to the DnaX/STICHEL family.</text>
</comment>
<organism evidence="14 15">
    <name type="scientific">Pradoshia eiseniae</name>
    <dbReference type="NCBI Taxonomy" id="2064768"/>
    <lineage>
        <taxon>Bacteria</taxon>
        <taxon>Bacillati</taxon>
        <taxon>Bacillota</taxon>
        <taxon>Bacilli</taxon>
        <taxon>Bacillales</taxon>
        <taxon>Bacillaceae</taxon>
        <taxon>Pradoshia</taxon>
    </lineage>
</organism>
<feature type="domain" description="AAA+ ATPase" evidence="13">
    <location>
        <begin position="37"/>
        <end position="179"/>
    </location>
</feature>